<keyword evidence="2" id="KW-1185">Reference proteome</keyword>
<name>A0AAD6IEE7_PENCN</name>
<evidence type="ECO:0000313" key="2">
    <source>
        <dbReference type="Proteomes" id="UP001219568"/>
    </source>
</evidence>
<proteinExistence type="predicted"/>
<comment type="caution">
    <text evidence="1">The sequence shown here is derived from an EMBL/GenBank/DDBJ whole genome shotgun (WGS) entry which is preliminary data.</text>
</comment>
<sequence length="280" mass="30800">MPFWFLPPDFTSRKDGAIRLGTVLEHPLRPMSILASQGNGLPADLDLPSKGSIIERNHEHPRGADVSVGMKLWAAFLEIASGTAETSVNLSRNRDFGKVDHEVWTFDRELSDKCLKEIMAVPKVQKYVDSGFLGRRPVYVITGVRITNTSFTVSTRSNENVSVQASTSASDPTGTVPITAGAEWSVQLTNIADDSYETAPGIVFAYRVHIIRTKGDGEVREDLFSHKKAFMTGLSGPDIECLEVNSQVLRQDPDEPFETYMHSAKSGDDWVSVPLPFSGN</sequence>
<dbReference type="EMBL" id="JAQJZL010000004">
    <property type="protein sequence ID" value="KAJ6044392.1"/>
    <property type="molecule type" value="Genomic_DNA"/>
</dbReference>
<reference evidence="1" key="2">
    <citation type="submission" date="2023-01" db="EMBL/GenBank/DDBJ databases">
        <authorList>
            <person name="Petersen C."/>
        </authorList>
    </citation>
    <scope>NUCLEOTIDE SEQUENCE</scope>
    <source>
        <strain evidence="1">IBT 15450</strain>
    </source>
</reference>
<protein>
    <submittedName>
        <fullName evidence="1">Uncharacterized protein</fullName>
    </submittedName>
</protein>
<dbReference type="Proteomes" id="UP001219568">
    <property type="component" value="Unassembled WGS sequence"/>
</dbReference>
<organism evidence="1 2">
    <name type="scientific">Penicillium canescens</name>
    <dbReference type="NCBI Taxonomy" id="5083"/>
    <lineage>
        <taxon>Eukaryota</taxon>
        <taxon>Fungi</taxon>
        <taxon>Dikarya</taxon>
        <taxon>Ascomycota</taxon>
        <taxon>Pezizomycotina</taxon>
        <taxon>Eurotiomycetes</taxon>
        <taxon>Eurotiomycetidae</taxon>
        <taxon>Eurotiales</taxon>
        <taxon>Aspergillaceae</taxon>
        <taxon>Penicillium</taxon>
    </lineage>
</organism>
<dbReference type="AlphaFoldDB" id="A0AAD6IEE7"/>
<accession>A0AAD6IEE7</accession>
<gene>
    <name evidence="1" type="ORF">N7460_005747</name>
</gene>
<reference evidence="1" key="1">
    <citation type="journal article" date="2023" name="IMA Fungus">
        <title>Comparative genomic study of the Penicillium genus elucidates a diverse pangenome and 15 lateral gene transfer events.</title>
        <authorList>
            <person name="Petersen C."/>
            <person name="Sorensen T."/>
            <person name="Nielsen M.R."/>
            <person name="Sondergaard T.E."/>
            <person name="Sorensen J.L."/>
            <person name="Fitzpatrick D.A."/>
            <person name="Frisvad J.C."/>
            <person name="Nielsen K.L."/>
        </authorList>
    </citation>
    <scope>NUCLEOTIDE SEQUENCE</scope>
    <source>
        <strain evidence="1">IBT 15450</strain>
    </source>
</reference>
<evidence type="ECO:0000313" key="1">
    <source>
        <dbReference type="EMBL" id="KAJ6044392.1"/>
    </source>
</evidence>